<feature type="transmembrane region" description="Helical" evidence="1">
    <location>
        <begin position="356"/>
        <end position="378"/>
    </location>
</feature>
<name>A0A7G8T9N5_9FIRM</name>
<dbReference type="InterPro" id="IPR012507">
    <property type="entry name" value="YibE_F"/>
</dbReference>
<dbReference type="PANTHER" id="PTHR41771:SF1">
    <property type="entry name" value="MEMBRANE PROTEIN"/>
    <property type="match status" value="1"/>
</dbReference>
<feature type="transmembrane region" description="Helical" evidence="1">
    <location>
        <begin position="263"/>
        <end position="284"/>
    </location>
</feature>
<proteinExistence type="predicted"/>
<keyword evidence="1" id="KW-0472">Membrane</keyword>
<accession>A0A7G8T9N5</accession>
<feature type="transmembrane region" description="Helical" evidence="1">
    <location>
        <begin position="317"/>
        <end position="336"/>
    </location>
</feature>
<keyword evidence="1" id="KW-1133">Transmembrane helix</keyword>
<organism evidence="2 3">
    <name type="scientific">Caproicibacter fermentans</name>
    <dbReference type="NCBI Taxonomy" id="2576756"/>
    <lineage>
        <taxon>Bacteria</taxon>
        <taxon>Bacillati</taxon>
        <taxon>Bacillota</taxon>
        <taxon>Clostridia</taxon>
        <taxon>Eubacteriales</taxon>
        <taxon>Acutalibacteraceae</taxon>
        <taxon>Caproicibacter</taxon>
    </lineage>
</organism>
<feature type="transmembrane region" description="Helical" evidence="1">
    <location>
        <begin position="161"/>
        <end position="180"/>
    </location>
</feature>
<evidence type="ECO:0000313" key="3">
    <source>
        <dbReference type="Proteomes" id="UP000515909"/>
    </source>
</evidence>
<keyword evidence="1" id="KW-0812">Transmembrane</keyword>
<dbReference type="Proteomes" id="UP000515909">
    <property type="component" value="Chromosome"/>
</dbReference>
<sequence>MPRVEIKEKWKLALLLLILAVYTVFAYSVSRHQAYYNPYSLSGNDQISFEQASVISVDSESAKKDEIHPELLVGSQNVTVKILTGNFQGRSYHIVNNLNYDTNYKLNAGQTIIVSVSATGDGGTVNINPNSPHRTPYLYAMAVLFVLLLCFVGGKRGFQSVVAIGFTMTSVIFIFVPLLYHGLSPAAAVLIFSAATSCVTLPLAGGIERKTLIAILGTIGGVAVSAGIAQIFSCLTQTSGYTFSDTDSLLAISSHSGLKVGSLFFAAVLISSLGAVMDVAISVASSINEIYRSNPETDAPTLFASGMNVGRDMMGTMANTLILAFTGSSLVMMIQIYTYNMPYQQVMNSNHIAAEIIQALAGSSAVVLTVPLVSLLSAKLMPLLEKPKSA</sequence>
<gene>
    <name evidence="2" type="ORF">HCR03_16895</name>
</gene>
<evidence type="ECO:0000313" key="2">
    <source>
        <dbReference type="EMBL" id="QNK40326.1"/>
    </source>
</evidence>
<feature type="transmembrane region" description="Helical" evidence="1">
    <location>
        <begin position="186"/>
        <end position="205"/>
    </location>
</feature>
<dbReference type="PANTHER" id="PTHR41771">
    <property type="entry name" value="MEMBRANE PROTEIN-RELATED"/>
    <property type="match status" value="1"/>
</dbReference>
<feature type="transmembrane region" description="Helical" evidence="1">
    <location>
        <begin position="212"/>
        <end position="232"/>
    </location>
</feature>
<evidence type="ECO:0000256" key="1">
    <source>
        <dbReference type="SAM" id="Phobius"/>
    </source>
</evidence>
<reference evidence="2 3" key="1">
    <citation type="submission" date="2020-08" db="EMBL/GenBank/DDBJ databases">
        <title>The isolate Caproiciproducens sp. 7D4C2 produces n-caproate at mildly acidic conditions from hexoses: genome and rBOX comparison with related strains and chain-elongating bacteria.</title>
        <authorList>
            <person name="Esquivel-Elizondo S."/>
            <person name="Bagci C."/>
            <person name="Temovska M."/>
            <person name="Jeon B.S."/>
            <person name="Bessarab I."/>
            <person name="Williams R.B.H."/>
            <person name="Huson D.H."/>
            <person name="Angenent L.T."/>
        </authorList>
    </citation>
    <scope>NUCLEOTIDE SEQUENCE [LARGE SCALE GENOMIC DNA]</scope>
    <source>
        <strain evidence="2 3">7D4C2</strain>
    </source>
</reference>
<dbReference type="RefSeq" id="WP_187035555.1">
    <property type="nucleotide sequence ID" value="NZ_CP060286.1"/>
</dbReference>
<dbReference type="Pfam" id="PF07907">
    <property type="entry name" value="YibE_F"/>
    <property type="match status" value="1"/>
</dbReference>
<dbReference type="KEGG" id="cfem:HCR03_16895"/>
<dbReference type="AlphaFoldDB" id="A0A7G8T9N5"/>
<protein>
    <submittedName>
        <fullName evidence="2">YibE/F family protein</fullName>
    </submittedName>
</protein>
<feature type="transmembrane region" description="Helical" evidence="1">
    <location>
        <begin position="137"/>
        <end position="154"/>
    </location>
</feature>
<dbReference type="EMBL" id="CP060286">
    <property type="protein sequence ID" value="QNK40326.1"/>
    <property type="molecule type" value="Genomic_DNA"/>
</dbReference>